<gene>
    <name evidence="1" type="ORF">C4D60_Mb03t12870</name>
</gene>
<evidence type="ECO:0000313" key="1">
    <source>
        <dbReference type="EMBL" id="THU58311.1"/>
    </source>
</evidence>
<keyword evidence="2" id="KW-1185">Reference proteome</keyword>
<proteinExistence type="predicted"/>
<reference evidence="1 2" key="1">
    <citation type="journal article" date="2019" name="Nat. Plants">
        <title>Genome sequencing of Musa balbisiana reveals subgenome evolution and function divergence in polyploid bananas.</title>
        <authorList>
            <person name="Yao X."/>
        </authorList>
    </citation>
    <scope>NUCLEOTIDE SEQUENCE [LARGE SCALE GENOMIC DNA]</scope>
    <source>
        <strain evidence="2">cv. DH-PKW</strain>
        <tissue evidence="1">Leaves</tissue>
    </source>
</reference>
<organism evidence="1 2">
    <name type="scientific">Musa balbisiana</name>
    <name type="common">Banana</name>
    <dbReference type="NCBI Taxonomy" id="52838"/>
    <lineage>
        <taxon>Eukaryota</taxon>
        <taxon>Viridiplantae</taxon>
        <taxon>Streptophyta</taxon>
        <taxon>Embryophyta</taxon>
        <taxon>Tracheophyta</taxon>
        <taxon>Spermatophyta</taxon>
        <taxon>Magnoliopsida</taxon>
        <taxon>Liliopsida</taxon>
        <taxon>Zingiberales</taxon>
        <taxon>Musaceae</taxon>
        <taxon>Musa</taxon>
    </lineage>
</organism>
<dbReference type="AlphaFoldDB" id="A0A4S8J9K6"/>
<accession>A0A4S8J9K6</accession>
<dbReference type="Proteomes" id="UP000317650">
    <property type="component" value="Chromosome 3"/>
</dbReference>
<protein>
    <submittedName>
        <fullName evidence="1">Uncharacterized protein</fullName>
    </submittedName>
</protein>
<sequence length="99" mass="11091">MTDTLPSKAKHTREASLPFHTTEIHMQMESYNSGVQEFLVYAVLTTLLKNQAAPSLPKSTFILKHRSITSLNSKPRVIKIIASLRSFMALSLDLISSIF</sequence>
<name>A0A4S8J9K6_MUSBA</name>
<evidence type="ECO:0000313" key="2">
    <source>
        <dbReference type="Proteomes" id="UP000317650"/>
    </source>
</evidence>
<dbReference type="EMBL" id="PYDT01000006">
    <property type="protein sequence ID" value="THU58311.1"/>
    <property type="molecule type" value="Genomic_DNA"/>
</dbReference>
<comment type="caution">
    <text evidence="1">The sequence shown here is derived from an EMBL/GenBank/DDBJ whole genome shotgun (WGS) entry which is preliminary data.</text>
</comment>